<dbReference type="PANTHER" id="PTHR10949">
    <property type="entry name" value="LIPOYL SYNTHASE"/>
    <property type="match status" value="1"/>
</dbReference>
<reference evidence="11 12" key="1">
    <citation type="submission" date="2016-08" db="EMBL/GenBank/DDBJ databases">
        <authorList>
            <person name="Seilhamer J.J."/>
        </authorList>
    </citation>
    <scope>NUCLEOTIDE SEQUENCE [LARGE SCALE GENOMIC DNA]</scope>
    <source>
        <strain evidence="11">ING2-E5A</strain>
    </source>
</reference>
<sequence>MIQRKPDWLKVELPQGKQYLDIKEVIARNRLHTICVSGKCPNLAECWGNGTATFMILGEICTRSCGFCATKTGKPLPVDWDELDRLAETISRMNLKHCVITSVDRDDLRDYGAGFWAETIRYIKKKNPGITLETLIPDFLGKAELIHQVIEAGPEIISHNMETVRRLTPLVRSRAKYDISLKTIEVVAKSNKCKPKSGIMVGLGETPDEVIQTMDDLRSVGCRVLTIGQYLQPTRNHLPVSEFVSLDQFREYKRIGLEKGFEIVESGPLVRSSYRAERHV</sequence>
<keyword evidence="3 9" id="KW-0808">Transferase</keyword>
<name>A0A1G4G378_9BACT</name>
<feature type="binding site" evidence="9">
    <location>
        <position position="273"/>
    </location>
    <ligand>
        <name>[4Fe-4S] cluster</name>
        <dbReference type="ChEBI" id="CHEBI:49883"/>
        <label>1</label>
    </ligand>
</feature>
<evidence type="ECO:0000256" key="5">
    <source>
        <dbReference type="ARBA" id="ARBA00022723"/>
    </source>
</evidence>
<dbReference type="FunFam" id="3.20.20.70:FF:000040">
    <property type="entry name" value="Lipoyl synthase"/>
    <property type="match status" value="1"/>
</dbReference>
<dbReference type="Pfam" id="PF04055">
    <property type="entry name" value="Radical_SAM"/>
    <property type="match status" value="1"/>
</dbReference>
<dbReference type="KEGG" id="pmuc:ING2E5A_0021"/>
<evidence type="ECO:0000256" key="2">
    <source>
        <dbReference type="ARBA" id="ARBA00022490"/>
    </source>
</evidence>
<dbReference type="InterPro" id="IPR058240">
    <property type="entry name" value="rSAM_sf"/>
</dbReference>
<dbReference type="SFLD" id="SFLDS00029">
    <property type="entry name" value="Radical_SAM"/>
    <property type="match status" value="1"/>
</dbReference>
<comment type="catalytic activity">
    <reaction evidence="8 9">
        <text>[[Fe-S] cluster scaffold protein carrying a second [4Fe-4S](2+) cluster] + N(6)-octanoyl-L-lysyl-[protein] + 2 oxidized [2Fe-2S]-[ferredoxin] + 2 S-adenosyl-L-methionine + 4 H(+) = [[Fe-S] cluster scaffold protein] + N(6)-[(R)-dihydrolipoyl]-L-lysyl-[protein] + 4 Fe(3+) + 2 hydrogen sulfide + 2 5'-deoxyadenosine + 2 L-methionine + 2 reduced [2Fe-2S]-[ferredoxin]</text>
        <dbReference type="Rhea" id="RHEA:16585"/>
        <dbReference type="Rhea" id="RHEA-COMP:9928"/>
        <dbReference type="Rhea" id="RHEA-COMP:10000"/>
        <dbReference type="Rhea" id="RHEA-COMP:10001"/>
        <dbReference type="Rhea" id="RHEA-COMP:10475"/>
        <dbReference type="Rhea" id="RHEA-COMP:14568"/>
        <dbReference type="Rhea" id="RHEA-COMP:14569"/>
        <dbReference type="ChEBI" id="CHEBI:15378"/>
        <dbReference type="ChEBI" id="CHEBI:17319"/>
        <dbReference type="ChEBI" id="CHEBI:29034"/>
        <dbReference type="ChEBI" id="CHEBI:29919"/>
        <dbReference type="ChEBI" id="CHEBI:33722"/>
        <dbReference type="ChEBI" id="CHEBI:33737"/>
        <dbReference type="ChEBI" id="CHEBI:33738"/>
        <dbReference type="ChEBI" id="CHEBI:57844"/>
        <dbReference type="ChEBI" id="CHEBI:59789"/>
        <dbReference type="ChEBI" id="CHEBI:78809"/>
        <dbReference type="ChEBI" id="CHEBI:83100"/>
        <dbReference type="EC" id="2.8.1.8"/>
    </reaction>
</comment>
<dbReference type="PROSITE" id="PS51918">
    <property type="entry name" value="RADICAL_SAM"/>
    <property type="match status" value="1"/>
</dbReference>
<dbReference type="GO" id="GO:0051539">
    <property type="term" value="F:4 iron, 4 sulfur cluster binding"/>
    <property type="evidence" value="ECO:0007669"/>
    <property type="project" value="UniProtKB-UniRule"/>
</dbReference>
<dbReference type="Gene3D" id="3.20.20.70">
    <property type="entry name" value="Aldolase class I"/>
    <property type="match status" value="1"/>
</dbReference>
<dbReference type="CDD" id="cd01335">
    <property type="entry name" value="Radical_SAM"/>
    <property type="match status" value="1"/>
</dbReference>
<dbReference type="AlphaFoldDB" id="A0A1G4G378"/>
<dbReference type="EMBL" id="LT608328">
    <property type="protein sequence ID" value="SCM55109.1"/>
    <property type="molecule type" value="Genomic_DNA"/>
</dbReference>
<proteinExistence type="inferred from homology"/>
<dbReference type="InterPro" id="IPR006638">
    <property type="entry name" value="Elp3/MiaA/NifB-like_rSAM"/>
</dbReference>
<dbReference type="InterPro" id="IPR013785">
    <property type="entry name" value="Aldolase_TIM"/>
</dbReference>
<evidence type="ECO:0000256" key="4">
    <source>
        <dbReference type="ARBA" id="ARBA00022691"/>
    </source>
</evidence>
<dbReference type="InterPro" id="IPR003698">
    <property type="entry name" value="Lipoyl_synth"/>
</dbReference>
<dbReference type="SFLD" id="SFLDF00271">
    <property type="entry name" value="lipoyl_synthase"/>
    <property type="match status" value="1"/>
</dbReference>
<evidence type="ECO:0000313" key="11">
    <source>
        <dbReference type="EMBL" id="SCM55109.1"/>
    </source>
</evidence>
<keyword evidence="5 9" id="KW-0479">Metal-binding</keyword>
<comment type="cofactor">
    <cofactor evidence="9">
        <name>[4Fe-4S] cluster</name>
        <dbReference type="ChEBI" id="CHEBI:49883"/>
    </cofactor>
    <text evidence="9">Binds 2 [4Fe-4S] clusters per subunit. One cluster is coordinated with 3 cysteines and an exchangeable S-adenosyl-L-methionine.</text>
</comment>
<evidence type="ECO:0000256" key="3">
    <source>
        <dbReference type="ARBA" id="ARBA00022679"/>
    </source>
</evidence>
<feature type="binding site" evidence="9">
    <location>
        <position position="46"/>
    </location>
    <ligand>
        <name>[4Fe-4S] cluster</name>
        <dbReference type="ChEBI" id="CHEBI:49883"/>
        <label>1</label>
    </ligand>
</feature>
<feature type="binding site" evidence="9">
    <location>
        <position position="40"/>
    </location>
    <ligand>
        <name>[4Fe-4S] cluster</name>
        <dbReference type="ChEBI" id="CHEBI:49883"/>
        <label>1</label>
    </ligand>
</feature>
<evidence type="ECO:0000313" key="12">
    <source>
        <dbReference type="Proteomes" id="UP000178485"/>
    </source>
</evidence>
<keyword evidence="12" id="KW-1185">Reference proteome</keyword>
<feature type="binding site" evidence="9">
    <location>
        <position position="35"/>
    </location>
    <ligand>
        <name>[4Fe-4S] cluster</name>
        <dbReference type="ChEBI" id="CHEBI:49883"/>
        <label>1</label>
    </ligand>
</feature>
<dbReference type="NCBIfam" id="TIGR00510">
    <property type="entry name" value="lipA"/>
    <property type="match status" value="1"/>
</dbReference>
<dbReference type="EC" id="2.8.1.8" evidence="9"/>
<comment type="similarity">
    <text evidence="9">Belongs to the radical SAM superfamily. Lipoyl synthase family.</text>
</comment>
<dbReference type="STRING" id="1642646.ING2E5A_0021"/>
<dbReference type="GO" id="GO:0016992">
    <property type="term" value="F:lipoate synthase activity"/>
    <property type="evidence" value="ECO:0007669"/>
    <property type="project" value="UniProtKB-UniRule"/>
</dbReference>
<feature type="binding site" evidence="9">
    <location>
        <position position="65"/>
    </location>
    <ligand>
        <name>[4Fe-4S] cluster</name>
        <dbReference type="ChEBI" id="CHEBI:49883"/>
        <label>2</label>
        <note>4Fe-4S-S-AdoMet</note>
    </ligand>
</feature>
<protein>
    <recommendedName>
        <fullName evidence="9">Lipoyl synthase</fullName>
        <ecNumber evidence="9">2.8.1.8</ecNumber>
    </recommendedName>
    <alternativeName>
        <fullName evidence="9">Lip-syn</fullName>
        <shortName evidence="9">LS</shortName>
    </alternativeName>
    <alternativeName>
        <fullName evidence="9">Lipoate synthase</fullName>
    </alternativeName>
    <alternativeName>
        <fullName evidence="9">Lipoic acid synthase</fullName>
    </alternativeName>
    <alternativeName>
        <fullName evidence="9">Sulfur insertion protein LipA</fullName>
    </alternativeName>
</protein>
<dbReference type="SFLD" id="SFLDG01058">
    <property type="entry name" value="lipoyl_synthase_like"/>
    <property type="match status" value="1"/>
</dbReference>
<dbReference type="HAMAP" id="MF_00206">
    <property type="entry name" value="Lipoyl_synth"/>
    <property type="match status" value="1"/>
</dbReference>
<dbReference type="SUPFAM" id="SSF102114">
    <property type="entry name" value="Radical SAM enzymes"/>
    <property type="match status" value="1"/>
</dbReference>
<comment type="subcellular location">
    <subcellularLocation>
        <location evidence="9">Cytoplasm</location>
    </subcellularLocation>
</comment>
<feature type="binding site" evidence="9">
    <location>
        <position position="68"/>
    </location>
    <ligand>
        <name>[4Fe-4S] cluster</name>
        <dbReference type="ChEBI" id="CHEBI:49883"/>
        <label>2</label>
        <note>4Fe-4S-S-AdoMet</note>
    </ligand>
</feature>
<keyword evidence="2 9" id="KW-0963">Cytoplasm</keyword>
<dbReference type="UniPathway" id="UPA00538">
    <property type="reaction ID" value="UER00593"/>
</dbReference>
<dbReference type="PIRSF" id="PIRSF005963">
    <property type="entry name" value="Lipoyl_synth"/>
    <property type="match status" value="1"/>
</dbReference>
<keyword evidence="4 9" id="KW-0949">S-adenosyl-L-methionine</keyword>
<dbReference type="GO" id="GO:0009249">
    <property type="term" value="P:protein lipoylation"/>
    <property type="evidence" value="ECO:0007669"/>
    <property type="project" value="UniProtKB-UniRule"/>
</dbReference>
<evidence type="ECO:0000256" key="8">
    <source>
        <dbReference type="ARBA" id="ARBA00047326"/>
    </source>
</evidence>
<evidence type="ECO:0000256" key="6">
    <source>
        <dbReference type="ARBA" id="ARBA00023004"/>
    </source>
</evidence>
<feature type="binding site" evidence="9">
    <location>
        <position position="61"/>
    </location>
    <ligand>
        <name>[4Fe-4S] cluster</name>
        <dbReference type="ChEBI" id="CHEBI:49883"/>
        <label>2</label>
        <note>4Fe-4S-S-AdoMet</note>
    </ligand>
</feature>
<evidence type="ECO:0000259" key="10">
    <source>
        <dbReference type="PROSITE" id="PS51918"/>
    </source>
</evidence>
<feature type="domain" description="Radical SAM core" evidence="10">
    <location>
        <begin position="47"/>
        <end position="262"/>
    </location>
</feature>
<accession>A0A1G4G378</accession>
<evidence type="ECO:0000256" key="9">
    <source>
        <dbReference type="HAMAP-Rule" id="MF_00206"/>
    </source>
</evidence>
<evidence type="ECO:0000256" key="7">
    <source>
        <dbReference type="ARBA" id="ARBA00023014"/>
    </source>
</evidence>
<organism evidence="11 12">
    <name type="scientific">Petrimonas mucosa</name>
    <dbReference type="NCBI Taxonomy" id="1642646"/>
    <lineage>
        <taxon>Bacteria</taxon>
        <taxon>Pseudomonadati</taxon>
        <taxon>Bacteroidota</taxon>
        <taxon>Bacteroidia</taxon>
        <taxon>Bacteroidales</taxon>
        <taxon>Dysgonomonadaceae</taxon>
        <taxon>Petrimonas</taxon>
    </lineage>
</organism>
<comment type="function">
    <text evidence="9">Catalyzes the radical-mediated insertion of two sulfur atoms into the C-6 and C-8 positions of the octanoyl moiety bound to the lipoyl domains of lipoate-dependent enzymes, thereby converting the octanoylated domains into lipoylated derivatives.</text>
</comment>
<dbReference type="GO" id="GO:0005737">
    <property type="term" value="C:cytoplasm"/>
    <property type="evidence" value="ECO:0007669"/>
    <property type="project" value="UniProtKB-SubCell"/>
</dbReference>
<dbReference type="SMART" id="SM00729">
    <property type="entry name" value="Elp3"/>
    <property type="match status" value="1"/>
</dbReference>
<dbReference type="NCBIfam" id="NF009544">
    <property type="entry name" value="PRK12928.1"/>
    <property type="match status" value="1"/>
</dbReference>
<dbReference type="PANTHER" id="PTHR10949:SF0">
    <property type="entry name" value="LIPOYL SYNTHASE, MITOCHONDRIAL"/>
    <property type="match status" value="1"/>
</dbReference>
<dbReference type="GO" id="GO:0046872">
    <property type="term" value="F:metal ion binding"/>
    <property type="evidence" value="ECO:0007669"/>
    <property type="project" value="UniProtKB-KW"/>
</dbReference>
<keyword evidence="6 9" id="KW-0408">Iron</keyword>
<keyword evidence="7 9" id="KW-0411">Iron-sulfur</keyword>
<keyword evidence="1 9" id="KW-0004">4Fe-4S</keyword>
<comment type="pathway">
    <text evidence="9">Protein modification; protein lipoylation via endogenous pathway; protein N(6)-(lipoyl)lysine from octanoyl-[acyl-carrier-protein]: step 2/2.</text>
</comment>
<dbReference type="InterPro" id="IPR007197">
    <property type="entry name" value="rSAM"/>
</dbReference>
<evidence type="ECO:0000256" key="1">
    <source>
        <dbReference type="ARBA" id="ARBA00022485"/>
    </source>
</evidence>
<dbReference type="NCBIfam" id="NF004019">
    <property type="entry name" value="PRK05481.1"/>
    <property type="match status" value="1"/>
</dbReference>
<dbReference type="Proteomes" id="UP000178485">
    <property type="component" value="Chromosome i"/>
</dbReference>
<gene>
    <name evidence="9 11" type="primary">lipA</name>
    <name evidence="11" type="ORF">ING2E5A_0021</name>
</gene>